<name>A0ABT1RT08_9FIRM</name>
<evidence type="ECO:0000256" key="2">
    <source>
        <dbReference type="ARBA" id="ARBA00022777"/>
    </source>
</evidence>
<dbReference type="Gene3D" id="3.40.367.20">
    <property type="match status" value="1"/>
</dbReference>
<comment type="similarity">
    <text evidence="3">Belongs to the bacterial glucokinase family.</text>
</comment>
<dbReference type="PANTHER" id="PTHR47690:SF1">
    <property type="entry name" value="GLUCOKINASE"/>
    <property type="match status" value="1"/>
</dbReference>
<dbReference type="RefSeq" id="WP_256133508.1">
    <property type="nucleotide sequence ID" value="NZ_JANFXK010000025.1"/>
</dbReference>
<dbReference type="PANTHER" id="PTHR47690">
    <property type="entry name" value="GLUCOKINASE"/>
    <property type="match status" value="1"/>
</dbReference>
<gene>
    <name evidence="4" type="ORF">NE619_16395</name>
</gene>
<accession>A0ABT1RT08</accession>
<dbReference type="InterPro" id="IPR043129">
    <property type="entry name" value="ATPase_NBD"/>
</dbReference>
<keyword evidence="2" id="KW-0418">Kinase</keyword>
<dbReference type="Gene3D" id="3.30.420.40">
    <property type="match status" value="1"/>
</dbReference>
<evidence type="ECO:0000313" key="5">
    <source>
        <dbReference type="Proteomes" id="UP001524502"/>
    </source>
</evidence>
<comment type="caution">
    <text evidence="4">The sequence shown here is derived from an EMBL/GenBank/DDBJ whole genome shotgun (WGS) entry which is preliminary data.</text>
</comment>
<keyword evidence="1" id="KW-0808">Transferase</keyword>
<dbReference type="Proteomes" id="UP001524502">
    <property type="component" value="Unassembled WGS sequence"/>
</dbReference>
<dbReference type="EMBL" id="JANFXK010000025">
    <property type="protein sequence ID" value="MCQ4638312.1"/>
    <property type="molecule type" value="Genomic_DNA"/>
</dbReference>
<dbReference type="InterPro" id="IPR003836">
    <property type="entry name" value="Glucokinase"/>
</dbReference>
<evidence type="ECO:0000313" key="4">
    <source>
        <dbReference type="EMBL" id="MCQ4638312.1"/>
    </source>
</evidence>
<protein>
    <submittedName>
        <fullName evidence="4">Glucokinase</fullName>
    </submittedName>
</protein>
<dbReference type="Pfam" id="PF02685">
    <property type="entry name" value="Glucokinase"/>
    <property type="match status" value="1"/>
</dbReference>
<dbReference type="InterPro" id="IPR050201">
    <property type="entry name" value="Bacterial_glucokinase"/>
</dbReference>
<sequence>MIITLDIGGTKTQSTFWENGVPVETNRIDTGSVTDIKQLLSAVIGGRSAECLCIAAAGPVRGSVLELTNTGQCIDPLLLKKEFPQIPNILLLNDLEAVGYSLAALGADNLHPLKPGRPQRGTKAVISLGTGLGVCLVTAEGEVLPSEGGHMDFAPGNPQQQKIFSVLRKKYGHVSCERLLSGQGLVNIYAALTGAWNLCPQQVTEKASRREAAALETMALFSQILGAVCGSYGLIFLASGGIYLGGGIAPKILPLLDRTAFERAFLDKGRLRDLLEEIPVHVILDEMAPSRGAAVYGAKLSSAV</sequence>
<reference evidence="4 5" key="1">
    <citation type="submission" date="2022-06" db="EMBL/GenBank/DDBJ databases">
        <title>Isolation of gut microbiota from human fecal samples.</title>
        <authorList>
            <person name="Pamer E.G."/>
            <person name="Barat B."/>
            <person name="Waligurski E."/>
            <person name="Medina S."/>
            <person name="Paddock L."/>
            <person name="Mostad J."/>
        </authorList>
    </citation>
    <scope>NUCLEOTIDE SEQUENCE [LARGE SCALE GENOMIC DNA]</scope>
    <source>
        <strain evidence="4 5">SL.3.17</strain>
    </source>
</reference>
<evidence type="ECO:0000256" key="1">
    <source>
        <dbReference type="ARBA" id="ARBA00022679"/>
    </source>
</evidence>
<proteinExistence type="inferred from homology"/>
<dbReference type="CDD" id="cd24008">
    <property type="entry name" value="ASKHA_NBD_GLK"/>
    <property type="match status" value="1"/>
</dbReference>
<evidence type="ECO:0000256" key="3">
    <source>
        <dbReference type="RuleBase" id="RU004046"/>
    </source>
</evidence>
<keyword evidence="5" id="KW-1185">Reference proteome</keyword>
<dbReference type="SUPFAM" id="SSF53067">
    <property type="entry name" value="Actin-like ATPase domain"/>
    <property type="match status" value="1"/>
</dbReference>
<organism evidence="4 5">
    <name type="scientific">Anaerovorax odorimutans</name>
    <dbReference type="NCBI Taxonomy" id="109327"/>
    <lineage>
        <taxon>Bacteria</taxon>
        <taxon>Bacillati</taxon>
        <taxon>Bacillota</taxon>
        <taxon>Clostridia</taxon>
        <taxon>Peptostreptococcales</taxon>
        <taxon>Anaerovoracaceae</taxon>
        <taxon>Anaerovorax</taxon>
    </lineage>
</organism>